<dbReference type="GO" id="GO:0005643">
    <property type="term" value="C:nuclear pore"/>
    <property type="evidence" value="ECO:0007669"/>
    <property type="project" value="UniProtKB-SubCell"/>
</dbReference>
<dbReference type="PANTHER" id="PTHR13437:SF2">
    <property type="entry name" value="NUCLEOPORIN P58_P45"/>
    <property type="match status" value="1"/>
</dbReference>
<evidence type="ECO:0000256" key="1">
    <source>
        <dbReference type="ARBA" id="ARBA00004567"/>
    </source>
</evidence>
<dbReference type="Pfam" id="PF21121">
    <property type="entry name" value="Nup49_C"/>
    <property type="match status" value="1"/>
</dbReference>
<dbReference type="GO" id="GO:0051028">
    <property type="term" value="P:mRNA transport"/>
    <property type="evidence" value="ECO:0007669"/>
    <property type="project" value="UniProtKB-KW"/>
</dbReference>
<evidence type="ECO:0000256" key="7">
    <source>
        <dbReference type="ARBA" id="ARBA00023242"/>
    </source>
</evidence>
<feature type="compositionally biased region" description="Polar residues" evidence="8">
    <location>
        <begin position="140"/>
        <end position="149"/>
    </location>
</feature>
<accession>A0A395T657</accession>
<evidence type="ECO:0000256" key="6">
    <source>
        <dbReference type="ARBA" id="ARBA00023132"/>
    </source>
</evidence>
<comment type="caution">
    <text evidence="9">The sequence shown here is derived from an EMBL/GenBank/DDBJ whole genome shotgun (WGS) entry which is preliminary data.</text>
</comment>
<evidence type="ECO:0000313" key="10">
    <source>
        <dbReference type="Proteomes" id="UP000266234"/>
    </source>
</evidence>
<keyword evidence="7" id="KW-0539">Nucleus</keyword>
<evidence type="ECO:0000313" key="9">
    <source>
        <dbReference type="EMBL" id="RGP80198.1"/>
    </source>
</evidence>
<dbReference type="Proteomes" id="UP000266234">
    <property type="component" value="Unassembled WGS sequence"/>
</dbReference>
<evidence type="ECO:0000256" key="8">
    <source>
        <dbReference type="SAM" id="MobiDB-lite"/>
    </source>
</evidence>
<keyword evidence="5" id="KW-0811">Translocation</keyword>
<feature type="region of interest" description="Disordered" evidence="8">
    <location>
        <begin position="96"/>
        <end position="224"/>
    </location>
</feature>
<feature type="compositionally biased region" description="Low complexity" evidence="8">
    <location>
        <begin position="153"/>
        <end position="175"/>
    </location>
</feature>
<keyword evidence="2" id="KW-0813">Transport</keyword>
<dbReference type="GO" id="GO:0008139">
    <property type="term" value="F:nuclear localization sequence binding"/>
    <property type="evidence" value="ECO:0007669"/>
    <property type="project" value="InterPro"/>
</dbReference>
<dbReference type="AlphaFoldDB" id="A0A395T657"/>
<keyword evidence="3" id="KW-0509">mRNA transport</keyword>
<reference evidence="9 10" key="1">
    <citation type="journal article" date="2018" name="PLoS Pathog.">
        <title>Evolution of structural diversity of trichothecenes, a family of toxins produced by plant pathogenic and entomopathogenic fungi.</title>
        <authorList>
            <person name="Proctor R.H."/>
            <person name="McCormick S.P."/>
            <person name="Kim H.S."/>
            <person name="Cardoza R.E."/>
            <person name="Stanley A.M."/>
            <person name="Lindo L."/>
            <person name="Kelly A."/>
            <person name="Brown D.W."/>
            <person name="Lee T."/>
            <person name="Vaughan M.M."/>
            <person name="Alexander N.J."/>
            <person name="Busman M."/>
            <person name="Gutierrez S."/>
        </authorList>
    </citation>
    <scope>NUCLEOTIDE SEQUENCE [LARGE SCALE GENOMIC DNA]</scope>
    <source>
        <strain evidence="9 10">NRRL 20695</strain>
    </source>
</reference>
<dbReference type="GO" id="GO:0015031">
    <property type="term" value="P:protein transport"/>
    <property type="evidence" value="ECO:0007669"/>
    <property type="project" value="UniProtKB-KW"/>
</dbReference>
<dbReference type="EMBL" id="PXOG01000035">
    <property type="protein sequence ID" value="RGP80198.1"/>
    <property type="molecule type" value="Genomic_DNA"/>
</dbReference>
<protein>
    <submittedName>
        <fullName evidence="9">Nucleoporin nup45</fullName>
    </submittedName>
</protein>
<evidence type="ECO:0000256" key="4">
    <source>
        <dbReference type="ARBA" id="ARBA00022927"/>
    </source>
</evidence>
<proteinExistence type="predicted"/>
<dbReference type="GO" id="GO:0017056">
    <property type="term" value="F:structural constituent of nuclear pore"/>
    <property type="evidence" value="ECO:0007669"/>
    <property type="project" value="InterPro"/>
</dbReference>
<keyword evidence="6" id="KW-0906">Nuclear pore complex</keyword>
<dbReference type="OrthoDB" id="2538017at2759"/>
<comment type="subcellular location">
    <subcellularLocation>
        <location evidence="1">Nucleus</location>
        <location evidence="1">Nuclear pore complex</location>
    </subcellularLocation>
</comment>
<evidence type="ECO:0000256" key="2">
    <source>
        <dbReference type="ARBA" id="ARBA00022448"/>
    </source>
</evidence>
<dbReference type="InterPro" id="IPR025574">
    <property type="entry name" value="Nucleoporin_FG_rpt"/>
</dbReference>
<dbReference type="Pfam" id="PF13634">
    <property type="entry name" value="Nucleoporin_FG"/>
    <property type="match status" value="2"/>
</dbReference>
<name>A0A395T657_9HYPO</name>
<keyword evidence="4" id="KW-0653">Protein transport</keyword>
<feature type="compositionally biased region" description="Polar residues" evidence="8">
    <location>
        <begin position="176"/>
        <end position="202"/>
    </location>
</feature>
<dbReference type="InterPro" id="IPR024882">
    <property type="entry name" value="NUP58/p45/49"/>
</dbReference>
<dbReference type="STRING" id="694270.A0A395T657"/>
<keyword evidence="10" id="KW-1185">Reference proteome</keyword>
<gene>
    <name evidence="9" type="ORF">FLONG3_1732</name>
</gene>
<dbReference type="PANTHER" id="PTHR13437">
    <property type="entry name" value="NUCLEOPORIN P58/P45 NUCLEOPORIN-LIKE PROTEIN 1"/>
    <property type="match status" value="1"/>
</dbReference>
<evidence type="ECO:0000256" key="3">
    <source>
        <dbReference type="ARBA" id="ARBA00022816"/>
    </source>
</evidence>
<feature type="compositionally biased region" description="Polar residues" evidence="8">
    <location>
        <begin position="97"/>
        <end position="109"/>
    </location>
</feature>
<organism evidence="9 10">
    <name type="scientific">Fusarium longipes</name>
    <dbReference type="NCBI Taxonomy" id="694270"/>
    <lineage>
        <taxon>Eukaryota</taxon>
        <taxon>Fungi</taxon>
        <taxon>Dikarya</taxon>
        <taxon>Ascomycota</taxon>
        <taxon>Pezizomycotina</taxon>
        <taxon>Sordariomycetes</taxon>
        <taxon>Hypocreomycetidae</taxon>
        <taxon>Hypocreales</taxon>
        <taxon>Nectriaceae</taxon>
        <taxon>Fusarium</taxon>
    </lineage>
</organism>
<sequence length="474" mass="49668">MSLIRSASGPVGLSINTGAANAFGNTASKPSAAGNLFGSSASATPTNNTTTTAQPATGSMSLFGGGAQKTGTGLFGQSTTGSTPAPATGGGLFGNAGATNTPQTQSTGTGLFGNTAANNTQPQGQQPTGLPISGAHWGIGNTQSTTTGTGLFGQSTQQNQTQQQPQQTGTGLFGQSAATNTQSNTGTGLFGQSQAKPATTGTGLFGQAQPQQQQQQNSTLGQSTNQVSAVQINYDSIRPRSRFDDLAKPIQDEIALLDKGIQRVIKMRDEIGEFMPQHEKDIEQLGLDVKFVESKFRTVQVALNNDIQTVKALQDQTRKSAADARLCFRGADNLKLPTHYHQTGLFASQAPAADTNGADAASTHADAQDLITYFNRVCDDIEKYKARLDEYRGDIERDMPGVENGLYEQIRALRDRSAGSVVVQDQLNEVLLALRDTGSAIVAQAGQIADTRERLSRLQAGIVDSGVYAMGMNA</sequence>
<evidence type="ECO:0000256" key="5">
    <source>
        <dbReference type="ARBA" id="ARBA00023010"/>
    </source>
</evidence>
<feature type="compositionally biased region" description="Low complexity" evidence="8">
    <location>
        <begin position="114"/>
        <end position="129"/>
    </location>
</feature>
<feature type="compositionally biased region" description="Low complexity" evidence="8">
    <location>
        <begin position="206"/>
        <end position="224"/>
    </location>
</feature>